<dbReference type="InterPro" id="IPR011990">
    <property type="entry name" value="TPR-like_helical_dom_sf"/>
</dbReference>
<proteinExistence type="predicted"/>
<evidence type="ECO:0000313" key="2">
    <source>
        <dbReference type="Proteomes" id="UP001629953"/>
    </source>
</evidence>
<dbReference type="RefSeq" id="WP_408622295.1">
    <property type="nucleotide sequence ID" value="NZ_JBEQCT010000001.1"/>
</dbReference>
<comment type="caution">
    <text evidence="1">The sequence shown here is derived from an EMBL/GenBank/DDBJ whole genome shotgun (WGS) entry which is preliminary data.</text>
</comment>
<sequence>MNQLMGGLRWAVLSVLLALIAGCASLSGKDLVEPYSAQMTDMRHAVQSGQLKQAISDVDVGSTSDTNYYLKQLELGRLQQLAGHYSASQKHFSIVEKHQQWLESQAQFRLSSGVQDSIAVLSNDTARSYQIPVYERVMLHHYQALNYLHQNDLSGALVEVRKGELLQQKAIDQHSSQLSEIQSQYRDQVQSTLAQYPSMQALLKKSKSAYQNGYTYLLSSALYLAANQPNDAYIDLKRALQIAPDNPAIGALTTRLAKQLGMPDLANLERRFKPLSLTSHQGLVMVLTEQNLIPYRRQVALHLPILVGDRLQYLSVAFPYLPDEVVSSPPLQINLAGQVTTIESATQLQALAAHSLKEQLPGMILRQVIRLSSKTVLANKITKQNPWLGLVANLYNAVTEHADTRSWESLPAAVGFSANSVDAGTYQLRFVGIGKQVPIQVKANRVTLVIVSQIGQTWVSQNFLL</sequence>
<gene>
    <name evidence="1" type="ORF">ABUE30_03590</name>
</gene>
<dbReference type="Proteomes" id="UP001629953">
    <property type="component" value="Unassembled WGS sequence"/>
</dbReference>
<dbReference type="EMBL" id="JBEQCT010000001">
    <property type="protein sequence ID" value="MFM2484156.1"/>
    <property type="molecule type" value="Genomic_DNA"/>
</dbReference>
<reference evidence="1 2" key="1">
    <citation type="journal article" date="2013" name="Int. J. Syst. Evol. Microbiol.">
        <title>Celerinatantimonas yamalensis sp. nov., a cold-adapted diazotrophic bacterium from a cold permafrost brine.</title>
        <authorList>
            <person name="Shcherbakova V."/>
            <person name="Chuvilskaya N."/>
            <person name="Rivkina E."/>
            <person name="Demidov N."/>
            <person name="Uchaeva V."/>
            <person name="Suetin S."/>
            <person name="Suzina N."/>
            <person name="Gilichinsky D."/>
        </authorList>
    </citation>
    <scope>NUCLEOTIDE SEQUENCE [LARGE SCALE GENOMIC DNA]</scope>
    <source>
        <strain evidence="1 2">C7</strain>
    </source>
</reference>
<evidence type="ECO:0008006" key="3">
    <source>
        <dbReference type="Google" id="ProtNLM"/>
    </source>
</evidence>
<name>A0ABW9G3B1_9GAMM</name>
<dbReference type="SUPFAM" id="SSF48452">
    <property type="entry name" value="TPR-like"/>
    <property type="match status" value="1"/>
</dbReference>
<accession>A0ABW9G3B1</accession>
<evidence type="ECO:0000313" key="1">
    <source>
        <dbReference type="EMBL" id="MFM2484156.1"/>
    </source>
</evidence>
<protein>
    <recommendedName>
        <fullName evidence="3">LPP20 lipoprotein</fullName>
    </recommendedName>
</protein>
<organism evidence="1 2">
    <name type="scientific">Celerinatantimonas yamalensis</name>
    <dbReference type="NCBI Taxonomy" id="559956"/>
    <lineage>
        <taxon>Bacteria</taxon>
        <taxon>Pseudomonadati</taxon>
        <taxon>Pseudomonadota</taxon>
        <taxon>Gammaproteobacteria</taxon>
        <taxon>Celerinatantimonadaceae</taxon>
        <taxon>Celerinatantimonas</taxon>
    </lineage>
</organism>
<dbReference type="Gene3D" id="1.25.40.10">
    <property type="entry name" value="Tetratricopeptide repeat domain"/>
    <property type="match status" value="1"/>
</dbReference>
<keyword evidence="2" id="KW-1185">Reference proteome</keyword>